<dbReference type="OrthoDB" id="210594at2157"/>
<accession>M0M261</accession>
<dbReference type="RefSeq" id="WP_007693099.1">
    <property type="nucleotide sequence ID" value="NZ_AJRK01000426.1"/>
</dbReference>
<dbReference type="InterPro" id="IPR058270">
    <property type="entry name" value="DUF7964"/>
</dbReference>
<comment type="caution">
    <text evidence="2">The sequence shown here is derived from an EMBL/GenBank/DDBJ whole genome shotgun (WGS) entry which is preliminary data.</text>
</comment>
<gene>
    <name evidence="2" type="ORF">C447_09080</name>
</gene>
<dbReference type="Pfam" id="PF25912">
    <property type="entry name" value="DUF7964"/>
    <property type="match status" value="1"/>
</dbReference>
<feature type="domain" description="DUF7964" evidence="1">
    <location>
        <begin position="4"/>
        <end position="90"/>
    </location>
</feature>
<reference evidence="2 3" key="1">
    <citation type="journal article" date="2014" name="PLoS Genet.">
        <title>Phylogenetically driven sequencing of extremely halophilic archaea reveals strategies for static and dynamic osmo-response.</title>
        <authorList>
            <person name="Becker E.A."/>
            <person name="Seitzer P.M."/>
            <person name="Tritt A."/>
            <person name="Larsen D."/>
            <person name="Krusor M."/>
            <person name="Yao A.I."/>
            <person name="Wu D."/>
            <person name="Madern D."/>
            <person name="Eisen J.A."/>
            <person name="Darling A.E."/>
            <person name="Facciotti M.T."/>
        </authorList>
    </citation>
    <scope>NUCLEOTIDE SEQUENCE [LARGE SCALE GENOMIC DNA]</scope>
    <source>
        <strain evidence="2 3">100A6</strain>
    </source>
</reference>
<dbReference type="EMBL" id="AOMB01000025">
    <property type="protein sequence ID" value="EMA38679.1"/>
    <property type="molecule type" value="Genomic_DNA"/>
</dbReference>
<organism evidence="2 3">
    <name type="scientific">Halococcus hamelinensis 100A6</name>
    <dbReference type="NCBI Taxonomy" id="1132509"/>
    <lineage>
        <taxon>Archaea</taxon>
        <taxon>Methanobacteriati</taxon>
        <taxon>Methanobacteriota</taxon>
        <taxon>Stenosarchaea group</taxon>
        <taxon>Halobacteria</taxon>
        <taxon>Halobacteriales</taxon>
        <taxon>Halococcaceae</taxon>
        <taxon>Halococcus</taxon>
    </lineage>
</organism>
<protein>
    <recommendedName>
        <fullName evidence="1">DUF7964 domain-containing protein</fullName>
    </recommendedName>
</protein>
<evidence type="ECO:0000313" key="3">
    <source>
        <dbReference type="Proteomes" id="UP000011566"/>
    </source>
</evidence>
<dbReference type="Proteomes" id="UP000011566">
    <property type="component" value="Unassembled WGS sequence"/>
</dbReference>
<evidence type="ECO:0000313" key="2">
    <source>
        <dbReference type="EMBL" id="EMA38679.1"/>
    </source>
</evidence>
<name>M0M261_9EURY</name>
<proteinExistence type="predicted"/>
<keyword evidence="3" id="KW-1185">Reference proteome</keyword>
<evidence type="ECO:0000259" key="1">
    <source>
        <dbReference type="Pfam" id="PF25912"/>
    </source>
</evidence>
<dbReference type="PATRIC" id="fig|1132509.6.peg.2051"/>
<dbReference type="AlphaFoldDB" id="M0M261"/>
<sequence>MLHCTALPNHPLATEDARRIRSHPDVQSLIALGVDTIDRRTYTQQPPVENMVVLSEDAIVQFEYGGSDWRSEVLDTDASEGDLLERALKQLET</sequence>